<comment type="subcellular location">
    <subcellularLocation>
        <location evidence="1">Nucleus</location>
    </subcellularLocation>
</comment>
<dbReference type="OMA" id="RFINYYR"/>
<dbReference type="Pfam" id="PF12157">
    <property type="entry name" value="DUF3591"/>
    <property type="match status" value="1"/>
</dbReference>
<feature type="compositionally biased region" description="Low complexity" evidence="3">
    <location>
        <begin position="936"/>
        <end position="945"/>
    </location>
</feature>
<dbReference type="GO" id="GO:0005669">
    <property type="term" value="C:transcription factor TFIID complex"/>
    <property type="evidence" value="ECO:0007669"/>
    <property type="project" value="EnsemblFungi"/>
</dbReference>
<dbReference type="STRING" id="28573.A0A0U1LN63"/>
<proteinExistence type="predicted"/>
<keyword evidence="5" id="KW-0648">Protein biosynthesis</keyword>
<evidence type="ECO:0000259" key="4">
    <source>
        <dbReference type="Pfam" id="PF12157"/>
    </source>
</evidence>
<evidence type="ECO:0000256" key="1">
    <source>
        <dbReference type="ARBA" id="ARBA00004123"/>
    </source>
</evidence>
<evidence type="ECO:0000256" key="2">
    <source>
        <dbReference type="ARBA" id="ARBA00023242"/>
    </source>
</evidence>
<feature type="compositionally biased region" description="Basic and acidic residues" evidence="3">
    <location>
        <begin position="1025"/>
        <end position="1036"/>
    </location>
</feature>
<dbReference type="Proteomes" id="UP000054383">
    <property type="component" value="Unassembled WGS sequence"/>
</dbReference>
<dbReference type="GO" id="GO:0004402">
    <property type="term" value="F:histone acetyltransferase activity"/>
    <property type="evidence" value="ECO:0007669"/>
    <property type="project" value="InterPro"/>
</dbReference>
<dbReference type="InterPro" id="IPR040240">
    <property type="entry name" value="TAF1"/>
</dbReference>
<dbReference type="EMBL" id="CVMT01000001">
    <property type="protein sequence ID" value="CRG84530.1"/>
    <property type="molecule type" value="Genomic_DNA"/>
</dbReference>
<feature type="region of interest" description="Disordered" evidence="3">
    <location>
        <begin position="27"/>
        <end position="123"/>
    </location>
</feature>
<feature type="compositionally biased region" description="Basic and acidic residues" evidence="3">
    <location>
        <begin position="35"/>
        <end position="47"/>
    </location>
</feature>
<dbReference type="OrthoDB" id="5752at2759"/>
<dbReference type="GO" id="GO:0017025">
    <property type="term" value="F:TBP-class protein binding"/>
    <property type="evidence" value="ECO:0007669"/>
    <property type="project" value="InterPro"/>
</dbReference>
<dbReference type="AlphaFoldDB" id="A0A0U1LN63"/>
<keyword evidence="6" id="KW-1185">Reference proteome</keyword>
<evidence type="ECO:0000313" key="5">
    <source>
        <dbReference type="EMBL" id="CRG84530.1"/>
    </source>
</evidence>
<accession>A0A0U1LN63</accession>
<reference evidence="5 6" key="1">
    <citation type="submission" date="2015-04" db="EMBL/GenBank/DDBJ databases">
        <authorList>
            <person name="Syromyatnikov M.Y."/>
            <person name="Popov V.N."/>
        </authorList>
    </citation>
    <scope>NUCLEOTIDE SEQUENCE [LARGE SCALE GENOMIC DNA]</scope>
    <source>
        <strain evidence="5">WF-38-12</strain>
    </source>
</reference>
<dbReference type="PANTHER" id="PTHR13900:SF0">
    <property type="entry name" value="TRANSCRIPTION INITIATION FACTOR TFIID SUBUNIT 1"/>
    <property type="match status" value="1"/>
</dbReference>
<dbReference type="GO" id="GO:0051123">
    <property type="term" value="P:RNA polymerase II preinitiation complex assembly"/>
    <property type="evidence" value="ECO:0007669"/>
    <property type="project" value="TreeGrafter"/>
</dbReference>
<keyword evidence="2" id="KW-0539">Nucleus</keyword>
<dbReference type="PANTHER" id="PTHR13900">
    <property type="entry name" value="TRANSCRIPTION INITIATION FACTOR TFIID"/>
    <property type="match status" value="1"/>
</dbReference>
<dbReference type="GO" id="GO:0003743">
    <property type="term" value="F:translation initiation factor activity"/>
    <property type="evidence" value="ECO:0007669"/>
    <property type="project" value="UniProtKB-KW"/>
</dbReference>
<sequence length="1119" mass="124849">MPHATENGDDVADDFDFQNVLAQINAPNGESFDFMGRELETGDKADDAIDFEDFDDDDLPEEEDVTGAPATRITEIDSADVGQNDLWSGDLFGDDELPAGDAARDEVDDLFGDGPSSPAAGNADITAKDPFFQQDAVTGTLPDATLPPLATGPDDDGEMDLFGEAEEPLSTIEEDMDPATLNAWREQQALFARSAAAAVPGPDHIPAPPENDEELLKSLWPNFDRDSFPRFVELFRHKKAYYLGKQPSKPPKPVLPSKIHLEFGVDQERIFKTGGQGTKRAFDLENQGILAIQQIDSSESEPEETTEAEIDENEVLPGGVTMQDLRILCTDWDIKSDVSEIDLDDELAPQEARVEAIEGDTWSLDMEETRPAKKRKLGRDPREILELSHIDVPILDDPARLTSQIAKKVVIDMNDPHLLLDTRPEAVSQKPKTLRGTERDEMDVNTTKRLNQRYNISNDDAYDMLKENHQNKIRSTLGSATLEHSMPALRLQWPYYKTELSTAEARSFHRPAISFRPMVNCWFKNPAFVKRKHIKGKDAKSLFDSTKSLSMGDNSTMLLVEYSEEAPMSLSNFGMANRLIHYYRRKNIDESTRPKAEIGETSVLLPQDKSPFSLFGHVEPGETTPAISNAMYRAPVFNHQPKSTDFLVVRGSTQNDGSNYYLKNIENLYVAGQQFPSTDIPGPHSRKVTTVAKNRLKMLTFRLMKKEGNMQVSIHQVTAHLPGSSDMQNRQKMKDFVHHDKETKMWVPIGGIPDSETIRSWIHPEDVCLLESMQVGLQHLHDTGHANSQEDDDDDAEGQGLEQQMTPWRASRNFMMASQSKAMLTLHGEGEPTGRGEAFSFVKVSMKGGFQPIGESAQEKMAKREQKDASGHSYNVAQQQKAYDASITHIWNAQKAALSSKVEATFDPDGSDHEAEEDDHFNRPTPREVATPYDESMSQFSRMSSRSQRGKVLRIVRDFKDENGNIYQKEQLIWDPRVISKYVQLRHQVEAVNTQLAELQPTGDPEVDARNKKLLEAELTRLNRNKERRFAREKQKGAGRTPAGDSEEAGTPSKAGGSTTRKCASCGMVGHIKTNKKYGFLFSLFVPMPLALCPKLNGSAPPDEALNDSAFAVAAPPAF</sequence>
<evidence type="ECO:0000313" key="6">
    <source>
        <dbReference type="Proteomes" id="UP000054383"/>
    </source>
</evidence>
<evidence type="ECO:0000256" key="3">
    <source>
        <dbReference type="SAM" id="MobiDB-lite"/>
    </source>
</evidence>
<organism evidence="5 6">
    <name type="scientific">Talaromyces islandicus</name>
    <name type="common">Penicillium islandicum</name>
    <dbReference type="NCBI Taxonomy" id="28573"/>
    <lineage>
        <taxon>Eukaryota</taxon>
        <taxon>Fungi</taxon>
        <taxon>Dikarya</taxon>
        <taxon>Ascomycota</taxon>
        <taxon>Pezizomycotina</taxon>
        <taxon>Eurotiomycetes</taxon>
        <taxon>Eurotiomycetidae</taxon>
        <taxon>Eurotiales</taxon>
        <taxon>Trichocomaceae</taxon>
        <taxon>Talaromyces</taxon>
        <taxon>Talaromyces sect. Islandici</taxon>
    </lineage>
</organism>
<feature type="compositionally biased region" description="Acidic residues" evidence="3">
    <location>
        <begin position="48"/>
        <end position="65"/>
    </location>
</feature>
<feature type="region of interest" description="Disordered" evidence="3">
    <location>
        <begin position="904"/>
        <end position="945"/>
    </location>
</feature>
<keyword evidence="5" id="KW-0396">Initiation factor</keyword>
<feature type="domain" description="Transcription initiation factor TFIID subunit 1 histone acetyltransferase" evidence="4">
    <location>
        <begin position="454"/>
        <end position="898"/>
    </location>
</feature>
<dbReference type="InterPro" id="IPR022591">
    <property type="entry name" value="TAF1_HAT_dom"/>
</dbReference>
<gene>
    <name evidence="5" type="ORF">PISL3812_01807</name>
</gene>
<feature type="region of interest" description="Disordered" evidence="3">
    <location>
        <begin position="1025"/>
        <end position="1062"/>
    </location>
</feature>
<dbReference type="GO" id="GO:0016251">
    <property type="term" value="F:RNA polymerase II general transcription initiation factor activity"/>
    <property type="evidence" value="ECO:0007669"/>
    <property type="project" value="InterPro"/>
</dbReference>
<name>A0A0U1LN63_TALIS</name>
<protein>
    <submittedName>
        <fullName evidence="5">Transcription initiation factor TFIID subunit D1</fullName>
    </submittedName>
</protein>